<feature type="domain" description="SsuA/THI5-like" evidence="2">
    <location>
        <begin position="85"/>
        <end position="299"/>
    </location>
</feature>
<name>A0A644U5C6_9ZZZZ</name>
<dbReference type="PANTHER" id="PTHR31528:SF15">
    <property type="entry name" value="RIBOFLAVIN-BINDING PROTEIN RIBY"/>
    <property type="match status" value="1"/>
</dbReference>
<dbReference type="AlphaFoldDB" id="A0A644U5C6"/>
<protein>
    <recommendedName>
        <fullName evidence="2">SsuA/THI5-like domain-containing protein</fullName>
    </recommendedName>
</protein>
<dbReference type="EMBL" id="VSSQ01000078">
    <property type="protein sequence ID" value="MPL74117.1"/>
    <property type="molecule type" value="Genomic_DNA"/>
</dbReference>
<reference evidence="3" key="1">
    <citation type="submission" date="2019-08" db="EMBL/GenBank/DDBJ databases">
        <authorList>
            <person name="Kucharzyk K."/>
            <person name="Murdoch R.W."/>
            <person name="Higgins S."/>
            <person name="Loffler F."/>
        </authorList>
    </citation>
    <scope>NUCLEOTIDE SEQUENCE</scope>
</reference>
<dbReference type="Gene3D" id="3.40.190.10">
    <property type="entry name" value="Periplasmic binding protein-like II"/>
    <property type="match status" value="2"/>
</dbReference>
<dbReference type="Pfam" id="PF09084">
    <property type="entry name" value="NMT1"/>
    <property type="match status" value="1"/>
</dbReference>
<dbReference type="GO" id="GO:0009228">
    <property type="term" value="P:thiamine biosynthetic process"/>
    <property type="evidence" value="ECO:0007669"/>
    <property type="project" value="InterPro"/>
</dbReference>
<evidence type="ECO:0000313" key="3">
    <source>
        <dbReference type="EMBL" id="MPL74117.1"/>
    </source>
</evidence>
<sequence>MSDRSKFDHSPHICRDVRRMAHSPHPTDGRRIGPTSEPGSLTDMFHRTLTGLAAAATVLGFTAPALHAETTVPFALDWKFEGPAAPYTLAVDKGFYKAEGLDVQVTEGAGSLDAIPKVATGAFPLGFTDINSLMKFLDQNPGAPVTAVMMVYDKPAFAVVGRKSLGIETPKDLEGKALGAPPPDGAWAQFPIFAKEQGLDMSKITVEPVGFPVREPMLAEGKVAAITGFSFTSTLNAERLGVPADDLTVLLMADYGVALYGNAIIVNTDWAKAHPEMVTGFLRATAKGWKEAIADPAAAVETLVKRNPAADAGLETKRLELAIAGNVLTDYVKEHGMGGIDTARFAKSIEQLGTTYEFKTTPEAKTFFDAEYLPTDGSLMLQ</sequence>
<dbReference type="PANTHER" id="PTHR31528">
    <property type="entry name" value="4-AMINO-5-HYDROXYMETHYL-2-METHYLPYRIMIDINE PHOSPHATE SYNTHASE THI11-RELATED"/>
    <property type="match status" value="1"/>
</dbReference>
<proteinExistence type="predicted"/>
<evidence type="ECO:0000256" key="1">
    <source>
        <dbReference type="SAM" id="MobiDB-lite"/>
    </source>
</evidence>
<dbReference type="InterPro" id="IPR027939">
    <property type="entry name" value="NMT1/THI5"/>
</dbReference>
<gene>
    <name evidence="3" type="ORF">SDC9_19927</name>
</gene>
<dbReference type="SUPFAM" id="SSF53850">
    <property type="entry name" value="Periplasmic binding protein-like II"/>
    <property type="match status" value="1"/>
</dbReference>
<feature type="compositionally biased region" description="Basic and acidic residues" evidence="1">
    <location>
        <begin position="18"/>
        <end position="31"/>
    </location>
</feature>
<accession>A0A644U5C6</accession>
<comment type="caution">
    <text evidence="3">The sequence shown here is derived from an EMBL/GenBank/DDBJ whole genome shotgun (WGS) entry which is preliminary data.</text>
</comment>
<dbReference type="InterPro" id="IPR015168">
    <property type="entry name" value="SsuA/THI5"/>
</dbReference>
<organism evidence="3">
    <name type="scientific">bioreactor metagenome</name>
    <dbReference type="NCBI Taxonomy" id="1076179"/>
    <lineage>
        <taxon>unclassified sequences</taxon>
        <taxon>metagenomes</taxon>
        <taxon>ecological metagenomes</taxon>
    </lineage>
</organism>
<feature type="region of interest" description="Disordered" evidence="1">
    <location>
        <begin position="18"/>
        <end position="37"/>
    </location>
</feature>
<evidence type="ECO:0000259" key="2">
    <source>
        <dbReference type="Pfam" id="PF09084"/>
    </source>
</evidence>